<dbReference type="InterPro" id="IPR013783">
    <property type="entry name" value="Ig-like_fold"/>
</dbReference>
<proteinExistence type="predicted"/>
<evidence type="ECO:0000313" key="6">
    <source>
        <dbReference type="Proteomes" id="UP000472274"/>
    </source>
</evidence>
<reference evidence="5" key="1">
    <citation type="submission" date="2025-08" db="UniProtKB">
        <authorList>
            <consortium name="Ensembl"/>
        </authorList>
    </citation>
    <scope>IDENTIFICATION</scope>
</reference>
<dbReference type="InParanoid" id="A0A674JSV1"/>
<accession>A0A674JSV1</accession>
<dbReference type="PANTHER" id="PTHR23266">
    <property type="entry name" value="IMMUNOGLOBULIN HEAVY CHAIN"/>
    <property type="match status" value="1"/>
</dbReference>
<dbReference type="GO" id="GO:0002250">
    <property type="term" value="P:adaptive immune response"/>
    <property type="evidence" value="ECO:0007669"/>
    <property type="project" value="UniProtKB-KW"/>
</dbReference>
<dbReference type="Proteomes" id="UP000472274">
    <property type="component" value="Unplaced"/>
</dbReference>
<dbReference type="GO" id="GO:0019814">
    <property type="term" value="C:immunoglobulin complex"/>
    <property type="evidence" value="ECO:0007669"/>
    <property type="project" value="UniProtKB-KW"/>
</dbReference>
<organism evidence="5 6">
    <name type="scientific">Terrapene triunguis</name>
    <name type="common">Three-toed box turtle</name>
    <dbReference type="NCBI Taxonomy" id="2587831"/>
    <lineage>
        <taxon>Eukaryota</taxon>
        <taxon>Metazoa</taxon>
        <taxon>Chordata</taxon>
        <taxon>Craniata</taxon>
        <taxon>Vertebrata</taxon>
        <taxon>Euteleostomi</taxon>
        <taxon>Archelosauria</taxon>
        <taxon>Testudinata</taxon>
        <taxon>Testudines</taxon>
        <taxon>Cryptodira</taxon>
        <taxon>Durocryptodira</taxon>
        <taxon>Testudinoidea</taxon>
        <taxon>Emydidae</taxon>
        <taxon>Terrapene</taxon>
    </lineage>
</organism>
<feature type="domain" description="Ig-like" evidence="4">
    <location>
        <begin position="8"/>
        <end position="97"/>
    </location>
</feature>
<dbReference type="InterPro" id="IPR050199">
    <property type="entry name" value="IgHV"/>
</dbReference>
<dbReference type="SUPFAM" id="SSF48726">
    <property type="entry name" value="Immunoglobulin"/>
    <property type="match status" value="1"/>
</dbReference>
<dbReference type="InterPro" id="IPR003599">
    <property type="entry name" value="Ig_sub"/>
</dbReference>
<dbReference type="SMART" id="SM00409">
    <property type="entry name" value="IG"/>
    <property type="match status" value="1"/>
</dbReference>
<dbReference type="InterPro" id="IPR013106">
    <property type="entry name" value="Ig_V-set"/>
</dbReference>
<evidence type="ECO:0000313" key="5">
    <source>
        <dbReference type="Ensembl" id="ENSTMTP00000024886.1"/>
    </source>
</evidence>
<reference evidence="5" key="2">
    <citation type="submission" date="2025-09" db="UniProtKB">
        <authorList>
            <consortium name="Ensembl"/>
        </authorList>
    </citation>
    <scope>IDENTIFICATION</scope>
</reference>
<name>A0A674JSV1_9SAUR</name>
<evidence type="ECO:0000256" key="3">
    <source>
        <dbReference type="ARBA" id="ARBA00043265"/>
    </source>
</evidence>
<dbReference type="GO" id="GO:0005576">
    <property type="term" value="C:extracellular region"/>
    <property type="evidence" value="ECO:0007669"/>
    <property type="project" value="UniProtKB-ARBA"/>
</dbReference>
<dbReference type="SMART" id="SM00406">
    <property type="entry name" value="IGv"/>
    <property type="match status" value="1"/>
</dbReference>
<evidence type="ECO:0000256" key="1">
    <source>
        <dbReference type="ARBA" id="ARBA00022859"/>
    </source>
</evidence>
<keyword evidence="3" id="KW-1280">Immunoglobulin</keyword>
<dbReference type="Ensembl" id="ENSTMTT00000025765.1">
    <property type="protein sequence ID" value="ENSTMTP00000024886.1"/>
    <property type="gene ID" value="ENSTMTG00000018132.1"/>
</dbReference>
<keyword evidence="2" id="KW-1064">Adaptive immunity</keyword>
<dbReference type="GeneTree" id="ENSGT00950000183013"/>
<dbReference type="PROSITE" id="PS50835">
    <property type="entry name" value="IG_LIKE"/>
    <property type="match status" value="1"/>
</dbReference>
<dbReference type="InterPro" id="IPR007110">
    <property type="entry name" value="Ig-like_dom"/>
</dbReference>
<evidence type="ECO:0000256" key="2">
    <source>
        <dbReference type="ARBA" id="ARBA00023130"/>
    </source>
</evidence>
<dbReference type="AlphaFoldDB" id="A0A674JSV1"/>
<keyword evidence="6" id="KW-1185">Reference proteome</keyword>
<dbReference type="Gene3D" id="2.60.40.10">
    <property type="entry name" value="Immunoglobulins"/>
    <property type="match status" value="2"/>
</dbReference>
<sequence>IGGNCGAPKGLIHSCSLSAGVRSEIQFVQSGAEIKKPGESMKLTCKASGYTFNEYRMSWVRQALGKDWTTISMDVPLSTAYLQMNGLKSEDTAVYYCARGTVRKDTSLAIHKPRQKWLTVADSGIKNAVPSKCPNVTANLKP</sequence>
<evidence type="ECO:0000259" key="4">
    <source>
        <dbReference type="PROSITE" id="PS50835"/>
    </source>
</evidence>
<dbReference type="InterPro" id="IPR036179">
    <property type="entry name" value="Ig-like_dom_sf"/>
</dbReference>
<keyword evidence="1" id="KW-0391">Immunity</keyword>
<protein>
    <recommendedName>
        <fullName evidence="4">Ig-like domain-containing protein</fullName>
    </recommendedName>
</protein>